<dbReference type="GO" id="GO:0016020">
    <property type="term" value="C:membrane"/>
    <property type="evidence" value="ECO:0007669"/>
    <property type="project" value="UniProtKB-SubCell"/>
</dbReference>
<dbReference type="EMBL" id="UINC01001383">
    <property type="protein sequence ID" value="SUZ79371.1"/>
    <property type="molecule type" value="Genomic_DNA"/>
</dbReference>
<evidence type="ECO:0000256" key="4">
    <source>
        <dbReference type="ARBA" id="ARBA00023136"/>
    </source>
</evidence>
<evidence type="ECO:0008006" key="7">
    <source>
        <dbReference type="Google" id="ProtNLM"/>
    </source>
</evidence>
<evidence type="ECO:0000313" key="6">
    <source>
        <dbReference type="EMBL" id="SUZ79371.1"/>
    </source>
</evidence>
<gene>
    <name evidence="6" type="ORF">METZ01_LOCUS32225</name>
</gene>
<dbReference type="AlphaFoldDB" id="A0A381QJ76"/>
<evidence type="ECO:0000256" key="1">
    <source>
        <dbReference type="ARBA" id="ARBA00004370"/>
    </source>
</evidence>
<comment type="subcellular location">
    <subcellularLocation>
        <location evidence="1">Membrane</location>
    </subcellularLocation>
</comment>
<dbReference type="Gene3D" id="1.20.120.550">
    <property type="entry name" value="Membrane associated eicosanoid/glutathione metabolism-like domain"/>
    <property type="match status" value="1"/>
</dbReference>
<reference evidence="6" key="1">
    <citation type="submission" date="2018-05" db="EMBL/GenBank/DDBJ databases">
        <authorList>
            <person name="Lanie J.A."/>
            <person name="Ng W.-L."/>
            <person name="Kazmierczak K.M."/>
            <person name="Andrzejewski T.M."/>
            <person name="Davidsen T.M."/>
            <person name="Wayne K.J."/>
            <person name="Tettelin H."/>
            <person name="Glass J.I."/>
            <person name="Rusch D."/>
            <person name="Podicherti R."/>
            <person name="Tsui H.-C.T."/>
            <person name="Winkler M.E."/>
        </authorList>
    </citation>
    <scope>NUCLEOTIDE SEQUENCE</scope>
</reference>
<evidence type="ECO:0000256" key="2">
    <source>
        <dbReference type="ARBA" id="ARBA00022692"/>
    </source>
</evidence>
<name>A0A381QJ76_9ZZZZ</name>
<feature type="transmembrane region" description="Helical" evidence="5">
    <location>
        <begin position="6"/>
        <end position="23"/>
    </location>
</feature>
<proteinExistence type="predicted"/>
<dbReference type="InterPro" id="IPR023352">
    <property type="entry name" value="MAPEG-like_dom_sf"/>
</dbReference>
<feature type="transmembrane region" description="Helical" evidence="5">
    <location>
        <begin position="70"/>
        <end position="97"/>
    </location>
</feature>
<dbReference type="SUPFAM" id="SSF161084">
    <property type="entry name" value="MAPEG domain-like"/>
    <property type="match status" value="1"/>
</dbReference>
<dbReference type="Pfam" id="PF01124">
    <property type="entry name" value="MAPEG"/>
    <property type="match status" value="1"/>
</dbReference>
<keyword evidence="2 5" id="KW-0812">Transmembrane</keyword>
<feature type="transmembrane region" description="Helical" evidence="5">
    <location>
        <begin position="117"/>
        <end position="136"/>
    </location>
</feature>
<protein>
    <recommendedName>
        <fullName evidence="7">MAPEG family protein</fullName>
    </recommendedName>
</protein>
<keyword evidence="3 5" id="KW-1133">Transmembrane helix</keyword>
<accession>A0A381QJ76</accession>
<keyword evidence="4 5" id="KW-0472">Membrane</keyword>
<evidence type="ECO:0000256" key="3">
    <source>
        <dbReference type="ARBA" id="ARBA00022989"/>
    </source>
</evidence>
<dbReference type="InterPro" id="IPR001129">
    <property type="entry name" value="Membr-assoc_MAPEG"/>
</dbReference>
<evidence type="ECO:0000256" key="5">
    <source>
        <dbReference type="SAM" id="Phobius"/>
    </source>
</evidence>
<organism evidence="6">
    <name type="scientific">marine metagenome</name>
    <dbReference type="NCBI Taxonomy" id="408172"/>
    <lineage>
        <taxon>unclassified sequences</taxon>
        <taxon>metagenomes</taxon>
        <taxon>ecological metagenomes</taxon>
    </lineage>
</organism>
<sequence length="140" mass="16781">MESVQILFPIFPLVFLTYFQAYLNRNTVIKAIKDKEMDPRWMKYMFPWKEVPKKVQSSREHYKNLHQAPLFFYLYCILAFVTNHVTQFTIIMAWIYVVARAIHFAVREINPVVIRRASFFGIAWLVSLILWIDLLFSLSK</sequence>